<dbReference type="Pfam" id="PF02104">
    <property type="entry name" value="SURF1"/>
    <property type="match status" value="1"/>
</dbReference>
<gene>
    <name evidence="3" type="ORF">BKA03_001726</name>
</gene>
<feature type="region of interest" description="Disordered" evidence="2">
    <location>
        <begin position="248"/>
        <end position="286"/>
    </location>
</feature>
<dbReference type="GO" id="GO:0005886">
    <property type="term" value="C:plasma membrane"/>
    <property type="evidence" value="ECO:0007669"/>
    <property type="project" value="UniProtKB-SubCell"/>
</dbReference>
<feature type="transmembrane region" description="Helical" evidence="1">
    <location>
        <begin position="23"/>
        <end position="45"/>
    </location>
</feature>
<keyword evidence="1" id="KW-0472">Membrane</keyword>
<keyword evidence="1" id="KW-1003">Cell membrane</keyword>
<comment type="similarity">
    <text evidence="1">Belongs to the SURF1 family.</text>
</comment>
<dbReference type="InterPro" id="IPR002994">
    <property type="entry name" value="Surf1/Shy1"/>
</dbReference>
<dbReference type="AlphaFoldDB" id="A0A7Y9ZA60"/>
<comment type="subcellular location">
    <subcellularLocation>
        <location evidence="1">Cell membrane</location>
        <topology evidence="1">Multi-pass membrane protein</topology>
    </subcellularLocation>
</comment>
<keyword evidence="4" id="KW-1185">Reference proteome</keyword>
<comment type="caution">
    <text evidence="3">The sequence shown here is derived from an EMBL/GenBank/DDBJ whole genome shotgun (WGS) entry which is preliminary data.</text>
</comment>
<dbReference type="RefSeq" id="WP_179397977.1">
    <property type="nucleotide sequence ID" value="NZ_JACBZO010000001.1"/>
</dbReference>
<name>A0A7Y9ZA60_9MICO</name>
<organism evidence="3 4">
    <name type="scientific">Demequina lutea</name>
    <dbReference type="NCBI Taxonomy" id="431489"/>
    <lineage>
        <taxon>Bacteria</taxon>
        <taxon>Bacillati</taxon>
        <taxon>Actinomycetota</taxon>
        <taxon>Actinomycetes</taxon>
        <taxon>Micrococcales</taxon>
        <taxon>Demequinaceae</taxon>
        <taxon>Demequina</taxon>
    </lineage>
</organism>
<dbReference type="EMBL" id="JACBZO010000001">
    <property type="protein sequence ID" value="NYI41607.1"/>
    <property type="molecule type" value="Genomic_DNA"/>
</dbReference>
<evidence type="ECO:0000256" key="2">
    <source>
        <dbReference type="SAM" id="MobiDB-lite"/>
    </source>
</evidence>
<keyword evidence="1" id="KW-1133">Transmembrane helix</keyword>
<evidence type="ECO:0000313" key="4">
    <source>
        <dbReference type="Proteomes" id="UP000547973"/>
    </source>
</evidence>
<sequence>MTATSDRETHPTVRPAAYAPRRIALTVVIVLALMAIGLVAGRWQWGRYETKSHALHAQQAATGLPTVPLESIMTTADTGPGAADWRKVTVTGVIDQKDLVQLRGRTIDTNATIQYLAWIHTSPKGQAVLLNLGWTSRTEPTAPSIPSGVVTVTGTVRAFDSDNGRPGTRITPAQMSGANGNILAAYLMVDSACGGSGCLDGVAPVPLPELSLGPHLSYAMQWWLLLVASAPVGVWLTVRDAHLERERLGGNGAPVPEEQKKDVEVEALRRPAKRTRPSDEDIEDAL</sequence>
<keyword evidence="1" id="KW-0812">Transmembrane</keyword>
<dbReference type="PROSITE" id="PS50895">
    <property type="entry name" value="SURF1"/>
    <property type="match status" value="1"/>
</dbReference>
<accession>A0A7Y9ZA60</accession>
<protein>
    <recommendedName>
        <fullName evidence="1">SURF1-like protein</fullName>
    </recommendedName>
</protein>
<comment type="caution">
    <text evidence="1">Lacks conserved residue(s) required for the propagation of feature annotation.</text>
</comment>
<reference evidence="3 4" key="1">
    <citation type="submission" date="2020-07" db="EMBL/GenBank/DDBJ databases">
        <title>Sequencing the genomes of 1000 actinobacteria strains.</title>
        <authorList>
            <person name="Klenk H.-P."/>
        </authorList>
    </citation>
    <scope>NUCLEOTIDE SEQUENCE [LARGE SCALE GENOMIC DNA]</scope>
    <source>
        <strain evidence="3 4">DSM 19970</strain>
    </source>
</reference>
<dbReference type="CDD" id="cd06662">
    <property type="entry name" value="SURF1"/>
    <property type="match status" value="1"/>
</dbReference>
<dbReference type="Proteomes" id="UP000547973">
    <property type="component" value="Unassembled WGS sequence"/>
</dbReference>
<evidence type="ECO:0000256" key="1">
    <source>
        <dbReference type="RuleBase" id="RU363076"/>
    </source>
</evidence>
<evidence type="ECO:0000313" key="3">
    <source>
        <dbReference type="EMBL" id="NYI41607.1"/>
    </source>
</evidence>
<feature type="compositionally biased region" description="Basic and acidic residues" evidence="2">
    <location>
        <begin position="257"/>
        <end position="269"/>
    </location>
</feature>
<proteinExistence type="inferred from homology"/>